<gene>
    <name evidence="2" type="ORF">AV274_5877</name>
</gene>
<feature type="compositionally biased region" description="Basic and acidic residues" evidence="1">
    <location>
        <begin position="256"/>
        <end position="267"/>
    </location>
</feature>
<reference evidence="2 3" key="1">
    <citation type="submission" date="2016-05" db="EMBL/GenBank/DDBJ databases">
        <title>Nuclear genome of Blastocystis sp. subtype 1 NandII.</title>
        <authorList>
            <person name="Gentekaki E."/>
            <person name="Curtis B."/>
            <person name="Stairs C."/>
            <person name="Eme L."/>
            <person name="Herman E."/>
            <person name="Klimes V."/>
            <person name="Arias M.C."/>
            <person name="Elias M."/>
            <person name="Hilliou F."/>
            <person name="Klute M."/>
            <person name="Malik S.-B."/>
            <person name="Pightling A."/>
            <person name="Rachubinski R."/>
            <person name="Salas D."/>
            <person name="Schlacht A."/>
            <person name="Suga H."/>
            <person name="Archibald J."/>
            <person name="Ball S.G."/>
            <person name="Clark G."/>
            <person name="Dacks J."/>
            <person name="Van Der Giezen M."/>
            <person name="Tsaousis A."/>
            <person name="Roger A."/>
        </authorList>
    </citation>
    <scope>NUCLEOTIDE SEQUENCE [LARGE SCALE GENOMIC DNA]</scope>
    <source>
        <strain evidence="3">ATCC 50177 / NandII</strain>
    </source>
</reference>
<feature type="region of interest" description="Disordered" evidence="1">
    <location>
        <begin position="219"/>
        <end position="270"/>
    </location>
</feature>
<keyword evidence="3" id="KW-1185">Reference proteome</keyword>
<proteinExistence type="predicted"/>
<dbReference type="Proteomes" id="UP000078348">
    <property type="component" value="Unassembled WGS sequence"/>
</dbReference>
<accession>A0A196S5P9</accession>
<evidence type="ECO:0000313" key="2">
    <source>
        <dbReference type="EMBL" id="OAO12410.1"/>
    </source>
</evidence>
<name>A0A196S5P9_BLAHN</name>
<evidence type="ECO:0000313" key="3">
    <source>
        <dbReference type="Proteomes" id="UP000078348"/>
    </source>
</evidence>
<dbReference type="AlphaFoldDB" id="A0A196S5P9"/>
<feature type="compositionally biased region" description="Acidic residues" evidence="1">
    <location>
        <begin position="219"/>
        <end position="234"/>
    </location>
</feature>
<feature type="compositionally biased region" description="Acidic residues" evidence="1">
    <location>
        <begin position="246"/>
        <end position="255"/>
    </location>
</feature>
<sequence length="281" mass="32309">MSDKYPRINIETFIQNLGAWEDPENVGKVIRSMIESTDKWHDGSKLKVMRKFICKYCPFVMDDVEIMTGITENWRLDDLIRILKKQNVAGKELIKKLRVYVSNELVDVCSDESLKQLNKLKNKFSDEDLKDIILLMMQQKNGRFGWRFLDSISKSWTDDKLQAIVKLIVGDEEFDDIGGGGDCGLFEVFPYLHDHITIRQVMDHEESDSAGSLVDFIEDDMEDGDDDEDEDDSDSSSSDYNSVVDISEESSDYDSDEKREVEVDEKKGAKKRKVIVISDSE</sequence>
<dbReference type="EMBL" id="LXWW01000544">
    <property type="protein sequence ID" value="OAO12410.1"/>
    <property type="molecule type" value="Genomic_DNA"/>
</dbReference>
<protein>
    <submittedName>
        <fullName evidence="2">Uncharacterized protein</fullName>
    </submittedName>
</protein>
<evidence type="ECO:0000256" key="1">
    <source>
        <dbReference type="SAM" id="MobiDB-lite"/>
    </source>
</evidence>
<organism evidence="2 3">
    <name type="scientific">Blastocystis sp. subtype 1 (strain ATCC 50177 / NandII)</name>
    <dbReference type="NCBI Taxonomy" id="478820"/>
    <lineage>
        <taxon>Eukaryota</taxon>
        <taxon>Sar</taxon>
        <taxon>Stramenopiles</taxon>
        <taxon>Bigyra</taxon>
        <taxon>Opalozoa</taxon>
        <taxon>Opalinata</taxon>
        <taxon>Blastocystidae</taxon>
        <taxon>Blastocystis</taxon>
    </lineage>
</organism>
<comment type="caution">
    <text evidence="2">The sequence shown here is derived from an EMBL/GenBank/DDBJ whole genome shotgun (WGS) entry which is preliminary data.</text>
</comment>